<name>A0A3G8WJY9_9FLAO</name>
<evidence type="ECO:0000313" key="2">
    <source>
        <dbReference type="Proteomes" id="UP000282297"/>
    </source>
</evidence>
<proteinExistence type="predicted"/>
<dbReference type="Proteomes" id="UP000282297">
    <property type="component" value="Chromosome"/>
</dbReference>
<dbReference type="AlphaFoldDB" id="A0A3G8WJY9"/>
<accession>A0A3G8WJY9</accession>
<organism evidence="1 2">
    <name type="scientific">Chryseobacterium taklimakanense</name>
    <dbReference type="NCBI Taxonomy" id="536441"/>
    <lineage>
        <taxon>Bacteria</taxon>
        <taxon>Pseudomonadati</taxon>
        <taxon>Bacteroidota</taxon>
        <taxon>Flavobacteriia</taxon>
        <taxon>Flavobacteriales</taxon>
        <taxon>Weeksellaceae</taxon>
        <taxon>Chryseobacterium group</taxon>
        <taxon>Chryseobacterium</taxon>
    </lineage>
</organism>
<gene>
    <name evidence="1" type="ORF">EIH08_02505</name>
</gene>
<protein>
    <submittedName>
        <fullName evidence="1">Uncharacterized protein</fullName>
    </submittedName>
</protein>
<dbReference type="EMBL" id="CP034171">
    <property type="protein sequence ID" value="AZI19747.1"/>
    <property type="molecule type" value="Genomic_DNA"/>
</dbReference>
<sequence length="93" mass="11020">MNLLNRIKKAFIKNILQQIIKLGENCLIVTVLGLVDFSVGIMTIVKEQQRVADFWEDLLVLDIQDPKNCYYEKYIENFIGFSSLQHHWRYIMV</sequence>
<reference evidence="2" key="1">
    <citation type="submission" date="2018-11" db="EMBL/GenBank/DDBJ databases">
        <title>Proposal to divide the Flavobacteriaceae and reorganize its genera based on Amino Acid Identity values calculated from whole genome sequences.</title>
        <authorList>
            <person name="Nicholson A.C."/>
            <person name="Gulvik C.A."/>
            <person name="Whitney A.M."/>
            <person name="Humrighouse B.W."/>
            <person name="Bell M."/>
            <person name="Holmes B."/>
            <person name="Steigerwalt A.B."/>
            <person name="Villarma A."/>
            <person name="Sheth M."/>
            <person name="Batra D."/>
            <person name="Pryor J."/>
            <person name="Bernardet J.-F."/>
            <person name="Hugo C."/>
            <person name="Kampfer P."/>
            <person name="Newman J.D."/>
            <person name="McQuiston J.R."/>
        </authorList>
    </citation>
    <scope>NUCLEOTIDE SEQUENCE [LARGE SCALE GENOMIC DNA]</scope>
    <source>
        <strain evidence="2">H4753</strain>
    </source>
</reference>
<evidence type="ECO:0000313" key="1">
    <source>
        <dbReference type="EMBL" id="AZI19747.1"/>
    </source>
</evidence>